<dbReference type="Pfam" id="PF01554">
    <property type="entry name" value="MatE"/>
    <property type="match status" value="2"/>
</dbReference>
<feature type="transmembrane region" description="Helical" evidence="10">
    <location>
        <begin position="194"/>
        <end position="217"/>
    </location>
</feature>
<protein>
    <recommendedName>
        <fullName evidence="3">Multidrug export protein MepA</fullName>
    </recommendedName>
</protein>
<dbReference type="OrthoDB" id="9811110at2"/>
<feature type="transmembrane region" description="Helical" evidence="10">
    <location>
        <begin position="322"/>
        <end position="345"/>
    </location>
</feature>
<dbReference type="GO" id="GO:0042910">
    <property type="term" value="F:xenobiotic transmembrane transporter activity"/>
    <property type="evidence" value="ECO:0007669"/>
    <property type="project" value="InterPro"/>
</dbReference>
<keyword evidence="8 10" id="KW-0472">Membrane</keyword>
<dbReference type="PANTHER" id="PTHR43823:SF3">
    <property type="entry name" value="MULTIDRUG EXPORT PROTEIN MEPA"/>
    <property type="match status" value="1"/>
</dbReference>
<evidence type="ECO:0000256" key="9">
    <source>
        <dbReference type="ARBA" id="ARBA00023251"/>
    </source>
</evidence>
<evidence type="ECO:0000256" key="1">
    <source>
        <dbReference type="ARBA" id="ARBA00004651"/>
    </source>
</evidence>
<gene>
    <name evidence="11" type="ORF">SAMN02745138_00417</name>
</gene>
<comment type="similarity">
    <text evidence="2">Belongs to the multi antimicrobial extrusion (MATE) (TC 2.A.66.1) family. MepA subfamily.</text>
</comment>
<evidence type="ECO:0000256" key="3">
    <source>
        <dbReference type="ARBA" id="ARBA00022106"/>
    </source>
</evidence>
<evidence type="ECO:0000313" key="12">
    <source>
        <dbReference type="Proteomes" id="UP000183975"/>
    </source>
</evidence>
<evidence type="ECO:0000256" key="4">
    <source>
        <dbReference type="ARBA" id="ARBA00022448"/>
    </source>
</evidence>
<keyword evidence="5" id="KW-1003">Cell membrane</keyword>
<name>A0A1M6LSK1_9FIRM</name>
<dbReference type="NCBIfam" id="TIGR00797">
    <property type="entry name" value="matE"/>
    <property type="match status" value="1"/>
</dbReference>
<dbReference type="GO" id="GO:0046677">
    <property type="term" value="P:response to antibiotic"/>
    <property type="evidence" value="ECO:0007669"/>
    <property type="project" value="UniProtKB-KW"/>
</dbReference>
<evidence type="ECO:0000256" key="6">
    <source>
        <dbReference type="ARBA" id="ARBA00022692"/>
    </source>
</evidence>
<comment type="subcellular location">
    <subcellularLocation>
        <location evidence="1">Cell membrane</location>
        <topology evidence="1">Multi-pass membrane protein</topology>
    </subcellularLocation>
</comment>
<evidence type="ECO:0000256" key="2">
    <source>
        <dbReference type="ARBA" id="ARBA00008417"/>
    </source>
</evidence>
<dbReference type="PANTHER" id="PTHR43823">
    <property type="entry name" value="SPORULATION PROTEIN YKVU"/>
    <property type="match status" value="1"/>
</dbReference>
<dbReference type="GO" id="GO:0015297">
    <property type="term" value="F:antiporter activity"/>
    <property type="evidence" value="ECO:0007669"/>
    <property type="project" value="InterPro"/>
</dbReference>
<organism evidence="11 12">
    <name type="scientific">Anaerotignum lactatifermentans DSM 14214</name>
    <dbReference type="NCBI Taxonomy" id="1121323"/>
    <lineage>
        <taxon>Bacteria</taxon>
        <taxon>Bacillati</taxon>
        <taxon>Bacillota</taxon>
        <taxon>Clostridia</taxon>
        <taxon>Lachnospirales</taxon>
        <taxon>Anaerotignaceae</taxon>
        <taxon>Anaerotignum</taxon>
    </lineage>
</organism>
<dbReference type="GeneID" id="78177187"/>
<keyword evidence="9" id="KW-0046">Antibiotic resistance</keyword>
<dbReference type="CDD" id="cd13143">
    <property type="entry name" value="MATE_MepA_like"/>
    <property type="match status" value="1"/>
</dbReference>
<dbReference type="InterPro" id="IPR048279">
    <property type="entry name" value="MdtK-like"/>
</dbReference>
<sequence>MRRENNLGTDSMAGLVVRLAIPAMLAQFINVLYSIVDRIFIGNIPEIGATALAGVGICGPIVTLITSFSMWVGIGGSPLMSIKMGENDRKGASQIMANCFLMMIVMAVVITLLVILFKQPLLMLFGASEVTFPYANTYMTIYAAGSIFAILSMGMNTFIICQGYSKIAMMSVVVGAITNIVLDPVFIFGCNMGVAGAAVATVIAQMVSCAFVLLFLFGRRPPVRITFGGYNRTLMFRVLLTGLSPFIIVALDSGLIIAMNMVLQHYGGPGYGDQLVTCNTIAQSFFLMVTLPMGGMTGATQPILGFNYGACQMDRVRSGQKYTLILCLIFTAVMMVVAHVFSSYFVRLFTNDAFYMELSMKAIKIMTLMILPLAVQYTIVDGFTGLSAVKYSIVLSTFRKLLYFAAMMIFPLLFGIENVFFAEPAVDLISAGVSVLVYLKCMSGILRRREEKVALELRKSAA</sequence>
<dbReference type="InterPro" id="IPR002528">
    <property type="entry name" value="MATE_fam"/>
</dbReference>
<dbReference type="InterPro" id="IPR051327">
    <property type="entry name" value="MATE_MepA_subfamily"/>
</dbReference>
<feature type="transmembrane region" description="Helical" evidence="10">
    <location>
        <begin position="283"/>
        <end position="310"/>
    </location>
</feature>
<proteinExistence type="inferred from homology"/>
<keyword evidence="4" id="KW-0813">Transport</keyword>
<evidence type="ECO:0000256" key="10">
    <source>
        <dbReference type="SAM" id="Phobius"/>
    </source>
</evidence>
<evidence type="ECO:0000256" key="7">
    <source>
        <dbReference type="ARBA" id="ARBA00022989"/>
    </source>
</evidence>
<feature type="transmembrane region" description="Helical" evidence="10">
    <location>
        <begin position="137"/>
        <end position="160"/>
    </location>
</feature>
<feature type="transmembrane region" description="Helical" evidence="10">
    <location>
        <begin position="167"/>
        <end position="188"/>
    </location>
</feature>
<evidence type="ECO:0000256" key="8">
    <source>
        <dbReference type="ARBA" id="ARBA00023136"/>
    </source>
</evidence>
<evidence type="ECO:0000256" key="5">
    <source>
        <dbReference type="ARBA" id="ARBA00022475"/>
    </source>
</evidence>
<feature type="transmembrane region" description="Helical" evidence="10">
    <location>
        <begin position="12"/>
        <end position="35"/>
    </location>
</feature>
<feature type="transmembrane region" description="Helical" evidence="10">
    <location>
        <begin position="365"/>
        <end position="389"/>
    </location>
</feature>
<feature type="transmembrane region" description="Helical" evidence="10">
    <location>
        <begin position="238"/>
        <end position="263"/>
    </location>
</feature>
<accession>A0A1M6LSK1</accession>
<dbReference type="Proteomes" id="UP000183975">
    <property type="component" value="Unassembled WGS sequence"/>
</dbReference>
<dbReference type="PIRSF" id="PIRSF006603">
    <property type="entry name" value="DinF"/>
    <property type="match status" value="1"/>
</dbReference>
<keyword evidence="12" id="KW-1185">Reference proteome</keyword>
<keyword evidence="6 10" id="KW-0812">Transmembrane</keyword>
<feature type="transmembrane region" description="Helical" evidence="10">
    <location>
        <begin position="428"/>
        <end position="446"/>
    </location>
</feature>
<dbReference type="AlphaFoldDB" id="A0A1M6LSK1"/>
<reference evidence="11 12" key="1">
    <citation type="submission" date="2016-11" db="EMBL/GenBank/DDBJ databases">
        <authorList>
            <person name="Jaros S."/>
            <person name="Januszkiewicz K."/>
            <person name="Wedrychowicz H."/>
        </authorList>
    </citation>
    <scope>NUCLEOTIDE SEQUENCE [LARGE SCALE GENOMIC DNA]</scope>
    <source>
        <strain evidence="11 12">DSM 14214</strain>
    </source>
</reference>
<dbReference type="RefSeq" id="WP_072848630.1">
    <property type="nucleotide sequence ID" value="NZ_FRAH01000005.1"/>
</dbReference>
<dbReference type="GO" id="GO:0005886">
    <property type="term" value="C:plasma membrane"/>
    <property type="evidence" value="ECO:0007669"/>
    <property type="project" value="UniProtKB-SubCell"/>
</dbReference>
<evidence type="ECO:0000313" key="11">
    <source>
        <dbReference type="EMBL" id="SHJ74238.1"/>
    </source>
</evidence>
<feature type="transmembrane region" description="Helical" evidence="10">
    <location>
        <begin position="47"/>
        <end position="74"/>
    </location>
</feature>
<dbReference type="EMBL" id="FRAH01000005">
    <property type="protein sequence ID" value="SHJ74238.1"/>
    <property type="molecule type" value="Genomic_DNA"/>
</dbReference>
<feature type="transmembrane region" description="Helical" evidence="10">
    <location>
        <begin position="401"/>
        <end position="422"/>
    </location>
</feature>
<dbReference type="InterPro" id="IPR045070">
    <property type="entry name" value="MATE_MepA-like"/>
</dbReference>
<feature type="transmembrane region" description="Helical" evidence="10">
    <location>
        <begin position="95"/>
        <end position="117"/>
    </location>
</feature>
<keyword evidence="7 10" id="KW-1133">Transmembrane helix</keyword>